<dbReference type="EMBL" id="CP029346">
    <property type="protein sequence ID" value="AWL10126.1"/>
    <property type="molecule type" value="Genomic_DNA"/>
</dbReference>
<organism evidence="1 2">
    <name type="scientific">Aquirufa nivalisilvae</name>
    <dbReference type="NCBI Taxonomy" id="2516557"/>
    <lineage>
        <taxon>Bacteria</taxon>
        <taxon>Pseudomonadati</taxon>
        <taxon>Bacteroidota</taxon>
        <taxon>Cytophagia</taxon>
        <taxon>Cytophagales</taxon>
        <taxon>Flectobacillaceae</taxon>
        <taxon>Aquirufa</taxon>
    </lineage>
</organism>
<gene>
    <name evidence="1" type="ORF">HME7025_02279</name>
</gene>
<dbReference type="Pfam" id="PF25594">
    <property type="entry name" value="GldB_lipo"/>
    <property type="match status" value="1"/>
</dbReference>
<sequence>MKITKRYVGFFWLMIAPMILGSCGSTEDKKEIKEKAPTIQLDIQRLDQAIANSKNEQQIDSILLKHPEVLHAYFSVGANRSKELAKNLFALFQNPALRKFYEQSQQDVFFGGQVLEKELQTAFQEIKNEFPQAKIPKIRTIFTGFGAIGNFKTEHLVVSDSLIIIGLDYFMGKKGMYLPQNVYDYQLRRLEPRALVGQILLLYSGYFNKHMAENATMLSDMIWYGKSYAFAKKMAPALADSLLFGYTQKELAESDMFQQEIWEHFIDQSLLYKQDEFTKAKYLGERPKTVEIGPACPGSIGRWLGWKIIDAYQTNHPQERLAEVMAKPDANQLFQASGYRGKAKE</sequence>
<dbReference type="PROSITE" id="PS51257">
    <property type="entry name" value="PROKAR_LIPOPROTEIN"/>
    <property type="match status" value="1"/>
</dbReference>
<dbReference type="KEGG" id="psez:HME7025_02279"/>
<protein>
    <recommendedName>
        <fullName evidence="3">Gliding motility protein</fullName>
    </recommendedName>
</protein>
<dbReference type="InterPro" id="IPR019853">
    <property type="entry name" value="GldB-like"/>
</dbReference>
<dbReference type="Proteomes" id="UP000245468">
    <property type="component" value="Chromosome"/>
</dbReference>
<name>A0A2S2DXP3_9BACT</name>
<keyword evidence="2" id="KW-1185">Reference proteome</keyword>
<accession>A0A2S2DXP3</accession>
<reference evidence="2" key="1">
    <citation type="submission" date="2018-05" db="EMBL/GenBank/DDBJ databases">
        <title>Pseudarcicella sp. HME7025 Genome sequencing and assembly.</title>
        <authorList>
            <person name="Kim H."/>
            <person name="Kang H."/>
            <person name="Joh K."/>
        </authorList>
    </citation>
    <scope>NUCLEOTIDE SEQUENCE [LARGE SCALE GENOMIC DNA]</scope>
    <source>
        <strain evidence="2">HME7025</strain>
    </source>
</reference>
<evidence type="ECO:0000313" key="1">
    <source>
        <dbReference type="EMBL" id="AWL10126.1"/>
    </source>
</evidence>
<dbReference type="RefSeq" id="WP_109324119.1">
    <property type="nucleotide sequence ID" value="NZ_CP029346.1"/>
</dbReference>
<dbReference type="OrthoDB" id="976022at2"/>
<evidence type="ECO:0000313" key="2">
    <source>
        <dbReference type="Proteomes" id="UP000245468"/>
    </source>
</evidence>
<evidence type="ECO:0008006" key="3">
    <source>
        <dbReference type="Google" id="ProtNLM"/>
    </source>
</evidence>
<proteinExistence type="predicted"/>
<dbReference type="AlphaFoldDB" id="A0A2S2DXP3"/>